<dbReference type="GO" id="GO:0044772">
    <property type="term" value="P:mitotic cell cycle phase transition"/>
    <property type="evidence" value="ECO:0007669"/>
    <property type="project" value="InterPro"/>
</dbReference>
<evidence type="ECO:0000256" key="3">
    <source>
        <dbReference type="ARBA" id="ARBA00023306"/>
    </source>
</evidence>
<evidence type="ECO:0000313" key="8">
    <source>
        <dbReference type="EMBL" id="KAG8546536.1"/>
    </source>
</evidence>
<dbReference type="GO" id="GO:0016538">
    <property type="term" value="F:cyclin-dependent protein serine/threonine kinase regulator activity"/>
    <property type="evidence" value="ECO:0007669"/>
    <property type="project" value="InterPro"/>
</dbReference>
<dbReference type="GO" id="GO:0051301">
    <property type="term" value="P:cell division"/>
    <property type="evidence" value="ECO:0007669"/>
    <property type="project" value="UniProtKB-KW"/>
</dbReference>
<gene>
    <name evidence="8" type="ORF">GDO81_018713</name>
</gene>
<sequence>MRTVLVNWLVQVHEFLDLHEETLYLAVYLMNSYMKVHKIQTLFLQLLAVSCLFIACKMEEKLIPQPADLCFMMEDAFSKKELLKMEKKVLYRLRFELQYIQPLHFLRLLSITGKCPENVEYLAMYFMELTLLEADGAMIEPALLASSALSLAQMVFQESGILSPDPGGHVPLYSYSDADLILPRQLMGRAALRARSDSKSSWKKYSRGQRHRVSTGPAMSSPKHLSRCIGLL</sequence>
<dbReference type="SUPFAM" id="SSF47954">
    <property type="entry name" value="Cyclin-like"/>
    <property type="match status" value="2"/>
</dbReference>
<keyword evidence="2 4" id="KW-0195">Cyclin</keyword>
<feature type="compositionally biased region" description="Basic residues" evidence="5">
    <location>
        <begin position="201"/>
        <end position="213"/>
    </location>
</feature>
<dbReference type="InterPro" id="IPR004367">
    <property type="entry name" value="Cyclin_C-dom"/>
</dbReference>
<dbReference type="InterPro" id="IPR046965">
    <property type="entry name" value="Cyclin_A/B-like"/>
</dbReference>
<feature type="domain" description="Cyclin-like" evidence="6">
    <location>
        <begin position="7"/>
        <end position="91"/>
    </location>
</feature>
<evidence type="ECO:0000256" key="4">
    <source>
        <dbReference type="RuleBase" id="RU000383"/>
    </source>
</evidence>
<evidence type="ECO:0000259" key="6">
    <source>
        <dbReference type="SMART" id="SM00385"/>
    </source>
</evidence>
<organism evidence="8 9">
    <name type="scientific">Engystomops pustulosus</name>
    <name type="common">Tungara frog</name>
    <name type="synonym">Physalaemus pustulosus</name>
    <dbReference type="NCBI Taxonomy" id="76066"/>
    <lineage>
        <taxon>Eukaryota</taxon>
        <taxon>Metazoa</taxon>
        <taxon>Chordata</taxon>
        <taxon>Craniata</taxon>
        <taxon>Vertebrata</taxon>
        <taxon>Euteleostomi</taxon>
        <taxon>Amphibia</taxon>
        <taxon>Batrachia</taxon>
        <taxon>Anura</taxon>
        <taxon>Neobatrachia</taxon>
        <taxon>Hyloidea</taxon>
        <taxon>Leptodactylidae</taxon>
        <taxon>Leiuperinae</taxon>
        <taxon>Engystomops</taxon>
    </lineage>
</organism>
<comment type="similarity">
    <text evidence="4">Belongs to the cyclin family.</text>
</comment>
<keyword evidence="1" id="KW-0132">Cell division</keyword>
<reference evidence="8" key="1">
    <citation type="thesis" date="2020" institute="ProQuest LLC" country="789 East Eisenhower Parkway, Ann Arbor, MI, USA">
        <title>Comparative Genomics and Chromosome Evolution.</title>
        <authorList>
            <person name="Mudd A.B."/>
        </authorList>
    </citation>
    <scope>NUCLEOTIDE SEQUENCE</scope>
    <source>
        <strain evidence="8">237g6f4</strain>
        <tissue evidence="8">Blood</tissue>
    </source>
</reference>
<dbReference type="AlphaFoldDB" id="A0AAV6ZC01"/>
<dbReference type="PIRSF" id="PIRSF001771">
    <property type="entry name" value="Cyclin_A_B_D_E"/>
    <property type="match status" value="1"/>
</dbReference>
<comment type="caution">
    <text evidence="8">The sequence shown here is derived from an EMBL/GenBank/DDBJ whole genome shotgun (WGS) entry which is preliminary data.</text>
</comment>
<proteinExistence type="inferred from homology"/>
<accession>A0AAV6ZC01</accession>
<feature type="domain" description="Cyclin-like" evidence="6">
    <location>
        <begin position="104"/>
        <end position="189"/>
    </location>
</feature>
<dbReference type="Pfam" id="PF00134">
    <property type="entry name" value="Cyclin_N"/>
    <property type="match status" value="1"/>
</dbReference>
<evidence type="ECO:0000259" key="7">
    <source>
        <dbReference type="SMART" id="SM01332"/>
    </source>
</evidence>
<dbReference type="SMART" id="SM00385">
    <property type="entry name" value="CYCLIN"/>
    <property type="match status" value="2"/>
</dbReference>
<name>A0AAV6ZC01_ENGPU</name>
<dbReference type="InterPro" id="IPR039361">
    <property type="entry name" value="Cyclin"/>
</dbReference>
<evidence type="ECO:0000313" key="9">
    <source>
        <dbReference type="Proteomes" id="UP000824782"/>
    </source>
</evidence>
<dbReference type="Gene3D" id="1.10.472.10">
    <property type="entry name" value="Cyclin-like"/>
    <property type="match status" value="2"/>
</dbReference>
<dbReference type="InterPro" id="IPR036915">
    <property type="entry name" value="Cyclin-like_sf"/>
</dbReference>
<dbReference type="EMBL" id="WNYA01001043">
    <property type="protein sequence ID" value="KAG8546536.1"/>
    <property type="molecule type" value="Genomic_DNA"/>
</dbReference>
<dbReference type="Proteomes" id="UP000824782">
    <property type="component" value="Unassembled WGS sequence"/>
</dbReference>
<dbReference type="SMART" id="SM01332">
    <property type="entry name" value="Cyclin_C"/>
    <property type="match status" value="1"/>
</dbReference>
<feature type="region of interest" description="Disordered" evidence="5">
    <location>
        <begin position="201"/>
        <end position="232"/>
    </location>
</feature>
<keyword evidence="3" id="KW-0131">Cell cycle</keyword>
<feature type="domain" description="Cyclin C-terminal" evidence="7">
    <location>
        <begin position="100"/>
        <end position="219"/>
    </location>
</feature>
<dbReference type="PANTHER" id="PTHR10177">
    <property type="entry name" value="CYCLINS"/>
    <property type="match status" value="1"/>
</dbReference>
<dbReference type="FunFam" id="1.10.472.10:FF:000057">
    <property type="entry name" value="Cyclin N-terminal domain containing 2"/>
    <property type="match status" value="1"/>
</dbReference>
<protein>
    <submittedName>
        <fullName evidence="8">Uncharacterized protein</fullName>
    </submittedName>
</protein>
<dbReference type="InterPro" id="IPR013763">
    <property type="entry name" value="Cyclin-like_dom"/>
</dbReference>
<keyword evidence="9" id="KW-1185">Reference proteome</keyword>
<evidence type="ECO:0000256" key="5">
    <source>
        <dbReference type="SAM" id="MobiDB-lite"/>
    </source>
</evidence>
<evidence type="ECO:0000256" key="2">
    <source>
        <dbReference type="ARBA" id="ARBA00023127"/>
    </source>
</evidence>
<dbReference type="Pfam" id="PF02984">
    <property type="entry name" value="Cyclin_C"/>
    <property type="match status" value="1"/>
</dbReference>
<dbReference type="InterPro" id="IPR006671">
    <property type="entry name" value="Cyclin_N"/>
</dbReference>
<evidence type="ECO:0000256" key="1">
    <source>
        <dbReference type="ARBA" id="ARBA00022618"/>
    </source>
</evidence>